<evidence type="ECO:0000313" key="6">
    <source>
        <dbReference type="Proteomes" id="UP001178507"/>
    </source>
</evidence>
<comment type="similarity">
    <text evidence="1">Belongs to the aldo/keto reductase family.</text>
</comment>
<dbReference type="InterPro" id="IPR023210">
    <property type="entry name" value="NADP_OxRdtase_dom"/>
</dbReference>
<dbReference type="GO" id="GO:0016616">
    <property type="term" value="F:oxidoreductase activity, acting on the CH-OH group of donors, NAD or NADP as acceptor"/>
    <property type="evidence" value="ECO:0007669"/>
    <property type="project" value="UniProtKB-ARBA"/>
</dbReference>
<evidence type="ECO:0000259" key="4">
    <source>
        <dbReference type="Pfam" id="PF00248"/>
    </source>
</evidence>
<name>A0AA36JSB3_9DINO</name>
<dbReference type="EMBL" id="CAUJNA010003843">
    <property type="protein sequence ID" value="CAJ1410865.1"/>
    <property type="molecule type" value="Genomic_DNA"/>
</dbReference>
<evidence type="ECO:0000256" key="1">
    <source>
        <dbReference type="ARBA" id="ARBA00007905"/>
    </source>
</evidence>
<accession>A0AA36JSB3</accession>
<evidence type="ECO:0000256" key="2">
    <source>
        <dbReference type="ARBA" id="ARBA00022857"/>
    </source>
</evidence>
<dbReference type="Gene3D" id="3.20.20.100">
    <property type="entry name" value="NADP-dependent oxidoreductase domain"/>
    <property type="match status" value="1"/>
</dbReference>
<dbReference type="SUPFAM" id="SSF51430">
    <property type="entry name" value="NAD(P)-linked oxidoreductase"/>
    <property type="match status" value="1"/>
</dbReference>
<keyword evidence="3" id="KW-0560">Oxidoreductase</keyword>
<dbReference type="PRINTS" id="PR00069">
    <property type="entry name" value="ALDKETRDTASE"/>
</dbReference>
<dbReference type="PANTHER" id="PTHR43827">
    <property type="entry name" value="2,5-DIKETO-D-GLUCONIC ACID REDUCTASE"/>
    <property type="match status" value="1"/>
</dbReference>
<gene>
    <name evidence="5" type="ORF">EVOR1521_LOCUS31595</name>
</gene>
<reference evidence="5" key="1">
    <citation type="submission" date="2023-08" db="EMBL/GenBank/DDBJ databases">
        <authorList>
            <person name="Chen Y."/>
            <person name="Shah S."/>
            <person name="Dougan E. K."/>
            <person name="Thang M."/>
            <person name="Chan C."/>
        </authorList>
    </citation>
    <scope>NUCLEOTIDE SEQUENCE</scope>
</reference>
<evidence type="ECO:0000256" key="3">
    <source>
        <dbReference type="ARBA" id="ARBA00023002"/>
    </source>
</evidence>
<sequence>GIISPNIRKEFAWRMCRAICAWILVWQDSVTIVRGVQVPLLEAARWALSTGASSSCAQPGGAEFEVCPQPWAAVEAWQYACANLLAAEALGAGRWSHAASTAAAAGRFFVNPDRAAFAKVSEEAAALRRHMLEAELPLPKCTLDYPEVPGLGVPFPLVPVVISEPASLQLKGGAAMPLLALAVSGRSRPSVSDISQALRDGVRHLEVSPSVAHAVGQAIRESRVERSELFLSVLWQPPLDSAAKLQALADQLGPVDMMILPHALPFDAMRRAWRHLERLKAKGWLRALGVRGFRPEEVDALPSPNLVEYAQCVFTPYRPGPSRDTWKRFGQRQIALAAAGLLSDWPRPLRPPDDPHVRIIAERLGKSGAQVLLRWALQLGLAVVFRASPGHVRENLALDFELSPRDAQLISGLATLAEPLPPGDGFVHPYEPLPKMKREL</sequence>
<dbReference type="InterPro" id="IPR036812">
    <property type="entry name" value="NAD(P)_OxRdtase_dom_sf"/>
</dbReference>
<proteinExistence type="inferred from homology"/>
<dbReference type="PANTHER" id="PTHR43827:SF3">
    <property type="entry name" value="NADP-DEPENDENT OXIDOREDUCTASE DOMAIN-CONTAINING PROTEIN"/>
    <property type="match status" value="1"/>
</dbReference>
<dbReference type="Pfam" id="PF00248">
    <property type="entry name" value="Aldo_ket_red"/>
    <property type="match status" value="1"/>
</dbReference>
<organism evidence="5 6">
    <name type="scientific">Effrenium voratum</name>
    <dbReference type="NCBI Taxonomy" id="2562239"/>
    <lineage>
        <taxon>Eukaryota</taxon>
        <taxon>Sar</taxon>
        <taxon>Alveolata</taxon>
        <taxon>Dinophyceae</taxon>
        <taxon>Suessiales</taxon>
        <taxon>Symbiodiniaceae</taxon>
        <taxon>Effrenium</taxon>
    </lineage>
</organism>
<dbReference type="Proteomes" id="UP001178507">
    <property type="component" value="Unassembled WGS sequence"/>
</dbReference>
<feature type="domain" description="NADP-dependent oxidoreductase" evidence="4">
    <location>
        <begin position="214"/>
        <end position="411"/>
    </location>
</feature>
<evidence type="ECO:0000313" key="5">
    <source>
        <dbReference type="EMBL" id="CAJ1410865.1"/>
    </source>
</evidence>
<comment type="caution">
    <text evidence="5">The sequence shown here is derived from an EMBL/GenBank/DDBJ whole genome shotgun (WGS) entry which is preliminary data.</text>
</comment>
<dbReference type="InterPro" id="IPR020471">
    <property type="entry name" value="AKR"/>
</dbReference>
<protein>
    <recommendedName>
        <fullName evidence="4">NADP-dependent oxidoreductase domain-containing protein</fullName>
    </recommendedName>
</protein>
<keyword evidence="6" id="KW-1185">Reference proteome</keyword>
<keyword evidence="2" id="KW-0521">NADP</keyword>
<feature type="non-terminal residue" evidence="5">
    <location>
        <position position="440"/>
    </location>
</feature>
<dbReference type="AlphaFoldDB" id="A0AA36JSB3"/>